<dbReference type="InterPro" id="IPR032675">
    <property type="entry name" value="LRR_dom_sf"/>
</dbReference>
<dbReference type="Proteomes" id="UP000298030">
    <property type="component" value="Unassembled WGS sequence"/>
</dbReference>
<proteinExistence type="predicted"/>
<protein>
    <submittedName>
        <fullName evidence="1">Uncharacterized protein</fullName>
    </submittedName>
</protein>
<dbReference type="STRING" id="71717.A0A4Y7SSZ3"/>
<dbReference type="AlphaFoldDB" id="A0A4Y7SSZ3"/>
<dbReference type="EMBL" id="QPFP01000061">
    <property type="protein sequence ID" value="TEB24975.1"/>
    <property type="molecule type" value="Genomic_DNA"/>
</dbReference>
<organism evidence="1 2">
    <name type="scientific">Coprinellus micaceus</name>
    <name type="common">Glistening ink-cap mushroom</name>
    <name type="synonym">Coprinus micaceus</name>
    <dbReference type="NCBI Taxonomy" id="71717"/>
    <lineage>
        <taxon>Eukaryota</taxon>
        <taxon>Fungi</taxon>
        <taxon>Dikarya</taxon>
        <taxon>Basidiomycota</taxon>
        <taxon>Agaricomycotina</taxon>
        <taxon>Agaricomycetes</taxon>
        <taxon>Agaricomycetidae</taxon>
        <taxon>Agaricales</taxon>
        <taxon>Agaricineae</taxon>
        <taxon>Psathyrellaceae</taxon>
        <taxon>Coprinellus</taxon>
    </lineage>
</organism>
<evidence type="ECO:0000313" key="1">
    <source>
        <dbReference type="EMBL" id="TEB24975.1"/>
    </source>
</evidence>
<accession>A0A4Y7SSZ3</accession>
<dbReference type="SUPFAM" id="SSF52047">
    <property type="entry name" value="RNI-like"/>
    <property type="match status" value="1"/>
</dbReference>
<comment type="caution">
    <text evidence="1">The sequence shown here is derived from an EMBL/GenBank/DDBJ whole genome shotgun (WGS) entry which is preliminary data.</text>
</comment>
<dbReference type="Gene3D" id="3.80.10.10">
    <property type="entry name" value="Ribonuclease Inhibitor"/>
    <property type="match status" value="1"/>
</dbReference>
<name>A0A4Y7SSZ3_COPMI</name>
<keyword evidence="2" id="KW-1185">Reference proteome</keyword>
<sequence>MATLLSMIDQEHQEFQLQLQGGGDTAAGNPSGTVPSELLSEIFLHCVDGAVDPLNTIHVPLLVSQICTRWRKTALATPRLWSRLFLQLGSTSSSSRSRSNSTSSLFSIRSATSMASSSTRQLSLVREWMVRSGACPLTVYLFWDEEMMFVSPNPILDALMEHSQRWQYMFFYLPHAAFRYLAHIRKRLPLLRELSLGTSDEESGLTGKLDAFSTAPQLHSVECINCSPLIFKFPWSQLTTIPMMAVSIDDCIDVLLQTSRLENAGFIFIDGFPSVYGRGRAIRHQHDHIRSFTIMTPPLNETVDLRGLFPQLCFPHLETLLICNLRSPFCAEFVSFLSRLRCLRTLHLRKTALLDYQLVEGLKYLPTLTSLIVYSAPLQAPTVTHSLLGALTWGEGNERDRLLPLLTKLELTVDYNVSEDFISMALSRVLVAEGGPARLEQIRIRPTEDLSDRIYTAIATIASHGVEVSVEDLAEGPIRMGAAR</sequence>
<gene>
    <name evidence="1" type="ORF">FA13DRAFT_1738787</name>
</gene>
<evidence type="ECO:0000313" key="2">
    <source>
        <dbReference type="Proteomes" id="UP000298030"/>
    </source>
</evidence>
<reference evidence="1 2" key="1">
    <citation type="journal article" date="2019" name="Nat. Ecol. Evol.">
        <title>Megaphylogeny resolves global patterns of mushroom evolution.</title>
        <authorList>
            <person name="Varga T."/>
            <person name="Krizsan K."/>
            <person name="Foldi C."/>
            <person name="Dima B."/>
            <person name="Sanchez-Garcia M."/>
            <person name="Sanchez-Ramirez S."/>
            <person name="Szollosi G.J."/>
            <person name="Szarkandi J.G."/>
            <person name="Papp V."/>
            <person name="Albert L."/>
            <person name="Andreopoulos W."/>
            <person name="Angelini C."/>
            <person name="Antonin V."/>
            <person name="Barry K.W."/>
            <person name="Bougher N.L."/>
            <person name="Buchanan P."/>
            <person name="Buyck B."/>
            <person name="Bense V."/>
            <person name="Catcheside P."/>
            <person name="Chovatia M."/>
            <person name="Cooper J."/>
            <person name="Damon W."/>
            <person name="Desjardin D."/>
            <person name="Finy P."/>
            <person name="Geml J."/>
            <person name="Haridas S."/>
            <person name="Hughes K."/>
            <person name="Justo A."/>
            <person name="Karasinski D."/>
            <person name="Kautmanova I."/>
            <person name="Kiss B."/>
            <person name="Kocsube S."/>
            <person name="Kotiranta H."/>
            <person name="LaButti K.M."/>
            <person name="Lechner B.E."/>
            <person name="Liimatainen K."/>
            <person name="Lipzen A."/>
            <person name="Lukacs Z."/>
            <person name="Mihaltcheva S."/>
            <person name="Morgado L.N."/>
            <person name="Niskanen T."/>
            <person name="Noordeloos M.E."/>
            <person name="Ohm R.A."/>
            <person name="Ortiz-Santana B."/>
            <person name="Ovrebo C."/>
            <person name="Racz N."/>
            <person name="Riley R."/>
            <person name="Savchenko A."/>
            <person name="Shiryaev A."/>
            <person name="Soop K."/>
            <person name="Spirin V."/>
            <person name="Szebenyi C."/>
            <person name="Tomsovsky M."/>
            <person name="Tulloss R.E."/>
            <person name="Uehling J."/>
            <person name="Grigoriev I.V."/>
            <person name="Vagvolgyi C."/>
            <person name="Papp T."/>
            <person name="Martin F.M."/>
            <person name="Miettinen O."/>
            <person name="Hibbett D.S."/>
            <person name="Nagy L.G."/>
        </authorList>
    </citation>
    <scope>NUCLEOTIDE SEQUENCE [LARGE SCALE GENOMIC DNA]</scope>
    <source>
        <strain evidence="1 2">FP101781</strain>
    </source>
</reference>
<dbReference type="OrthoDB" id="2886770at2759"/>